<accession>A0ABM3US87</accession>
<dbReference type="EC" id="2.7.1.20" evidence="3 9"/>
<dbReference type="SUPFAM" id="SSF53613">
    <property type="entry name" value="Ribokinase-like"/>
    <property type="match status" value="1"/>
</dbReference>
<dbReference type="InterPro" id="IPR001805">
    <property type="entry name" value="Adenokinase"/>
</dbReference>
<evidence type="ECO:0000256" key="6">
    <source>
        <dbReference type="ARBA" id="ARBA00022741"/>
    </source>
</evidence>
<evidence type="ECO:0000313" key="11">
    <source>
        <dbReference type="Proteomes" id="UP001652621"/>
    </source>
</evidence>
<comment type="catalytic activity">
    <reaction evidence="9">
        <text>adenosine + ATP = AMP + ADP + H(+)</text>
        <dbReference type="Rhea" id="RHEA:20824"/>
        <dbReference type="ChEBI" id="CHEBI:15378"/>
        <dbReference type="ChEBI" id="CHEBI:16335"/>
        <dbReference type="ChEBI" id="CHEBI:30616"/>
        <dbReference type="ChEBI" id="CHEBI:456215"/>
        <dbReference type="ChEBI" id="CHEBI:456216"/>
        <dbReference type="EC" id="2.7.1.20"/>
    </reaction>
</comment>
<comment type="similarity">
    <text evidence="2 9">Belongs to the carbohydrate kinase PfkB family.</text>
</comment>
<dbReference type="InterPro" id="IPR029056">
    <property type="entry name" value="Ribokinase-like"/>
</dbReference>
<reference evidence="12" key="1">
    <citation type="submission" date="2025-08" db="UniProtKB">
        <authorList>
            <consortium name="RefSeq"/>
        </authorList>
    </citation>
    <scope>IDENTIFICATION</scope>
    <source>
        <strain evidence="12">Aabys</strain>
        <tissue evidence="12">Whole body</tissue>
    </source>
</reference>
<dbReference type="Gene3D" id="3.30.1110.10">
    <property type="match status" value="1"/>
</dbReference>
<keyword evidence="9" id="KW-0460">Magnesium</keyword>
<name>A0ABM3US87_MUSDO</name>
<organism evidence="11 12">
    <name type="scientific">Musca domestica</name>
    <name type="common">House fly</name>
    <dbReference type="NCBI Taxonomy" id="7370"/>
    <lineage>
        <taxon>Eukaryota</taxon>
        <taxon>Metazoa</taxon>
        <taxon>Ecdysozoa</taxon>
        <taxon>Arthropoda</taxon>
        <taxon>Hexapoda</taxon>
        <taxon>Insecta</taxon>
        <taxon>Pterygota</taxon>
        <taxon>Neoptera</taxon>
        <taxon>Endopterygota</taxon>
        <taxon>Diptera</taxon>
        <taxon>Brachycera</taxon>
        <taxon>Muscomorpha</taxon>
        <taxon>Muscoidea</taxon>
        <taxon>Muscidae</taxon>
        <taxon>Musca</taxon>
    </lineage>
</organism>
<keyword evidence="9" id="KW-0539">Nucleus</keyword>
<evidence type="ECO:0000256" key="2">
    <source>
        <dbReference type="ARBA" id="ARBA00010688"/>
    </source>
</evidence>
<keyword evidence="4 9" id="KW-0808">Transferase</keyword>
<evidence type="ECO:0000256" key="3">
    <source>
        <dbReference type="ARBA" id="ARBA00012119"/>
    </source>
</evidence>
<sequence length="374" mass="41723">MDINTIMDLSCSRLSCVNTKQISTIKVLAFGNLLLNYNASIDDPNILRRHRQSWNKFDADVNFDKFSEITSDININESLKVELSGSALRTVRALRQLGTEAIFFSACGDDQASKIISRLLKMEDMDRSFLRVQTVENVPTGRRVSLSYNDSRALYTNCGASAQFSVNFLEFAINDKNSSILRPENRVQIFYIEGCFIPKREAVTTFIVRSYIQGRRYIALNLSAEHIVRQNFNHLLYIVSNALFVFGNSAEFHEFCECWGASSTRELAEGIVKNKQAPIIFVINKGDDGIDLISNYFREGCAPGPLTFQTFNVPPSAGEDDPSAEVSDACFVAGFLHAWLQKKELSQCVRVGCHYAAKGVQPGSGSESKPTTPT</sequence>
<evidence type="ECO:0000313" key="12">
    <source>
        <dbReference type="RefSeq" id="XP_058976372.1"/>
    </source>
</evidence>
<keyword evidence="8 9" id="KW-0067">ATP-binding</keyword>
<evidence type="ECO:0000256" key="5">
    <source>
        <dbReference type="ARBA" id="ARBA00022726"/>
    </source>
</evidence>
<evidence type="ECO:0000256" key="1">
    <source>
        <dbReference type="ARBA" id="ARBA00004801"/>
    </source>
</evidence>
<keyword evidence="7 9" id="KW-0418">Kinase</keyword>
<feature type="domain" description="Carbohydrate kinase PfkB" evidence="10">
    <location>
        <begin position="71"/>
        <end position="294"/>
    </location>
</feature>
<dbReference type="RefSeq" id="XP_058976372.1">
    <property type="nucleotide sequence ID" value="XM_059120389.1"/>
</dbReference>
<comment type="subcellular location">
    <subcellularLocation>
        <location evidence="9">Nucleus</location>
    </subcellularLocation>
</comment>
<keyword evidence="5 9" id="KW-0660">Purine salvage</keyword>
<gene>
    <name evidence="12" type="primary">LOC131801585</name>
</gene>
<dbReference type="PANTHER" id="PTHR45769:SF5">
    <property type="entry name" value="ADENOSINE KINASE"/>
    <property type="match status" value="1"/>
</dbReference>
<dbReference type="PANTHER" id="PTHR45769">
    <property type="entry name" value="ADENOSINE KINASE"/>
    <property type="match status" value="1"/>
</dbReference>
<evidence type="ECO:0000256" key="7">
    <source>
        <dbReference type="ARBA" id="ARBA00022777"/>
    </source>
</evidence>
<protein>
    <recommendedName>
        <fullName evidence="3 9">Adenosine kinase</fullName>
        <shortName evidence="9">AK</shortName>
        <ecNumber evidence="3 9">2.7.1.20</ecNumber>
    </recommendedName>
    <alternativeName>
        <fullName evidence="9">Adenosine 5'-phosphotransferase</fullName>
    </alternativeName>
</protein>
<dbReference type="InterPro" id="IPR011611">
    <property type="entry name" value="PfkB_dom"/>
</dbReference>
<dbReference type="Pfam" id="PF00294">
    <property type="entry name" value="PfkB"/>
    <property type="match status" value="1"/>
</dbReference>
<evidence type="ECO:0000259" key="10">
    <source>
        <dbReference type="Pfam" id="PF00294"/>
    </source>
</evidence>
<comment type="cofactor">
    <cofactor evidence="9">
        <name>Mg(2+)</name>
        <dbReference type="ChEBI" id="CHEBI:18420"/>
    </cofactor>
    <text evidence="9">Binds 3 Mg(2+) ions per subunit.</text>
</comment>
<keyword evidence="11" id="KW-1185">Reference proteome</keyword>
<comment type="function">
    <text evidence="9">ATP dependent phosphorylation of adenosine and other related nucleoside analogs to monophosphate derivatives.</text>
</comment>
<evidence type="ECO:0000256" key="8">
    <source>
        <dbReference type="ARBA" id="ARBA00022840"/>
    </source>
</evidence>
<evidence type="ECO:0000256" key="4">
    <source>
        <dbReference type="ARBA" id="ARBA00022679"/>
    </source>
</evidence>
<evidence type="ECO:0000256" key="9">
    <source>
        <dbReference type="RuleBase" id="RU368116"/>
    </source>
</evidence>
<dbReference type="Gene3D" id="3.40.1190.20">
    <property type="match status" value="1"/>
</dbReference>
<keyword evidence="6 9" id="KW-0547">Nucleotide-binding</keyword>
<dbReference type="Proteomes" id="UP001652621">
    <property type="component" value="Unplaced"/>
</dbReference>
<proteinExistence type="inferred from homology"/>
<comment type="subunit">
    <text evidence="9">Monomer.</text>
</comment>
<dbReference type="GeneID" id="131801585"/>
<comment type="pathway">
    <text evidence="1 9">Purine metabolism; AMP biosynthesis via salvage pathway; AMP from adenosine: step 1/1.</text>
</comment>